<evidence type="ECO:0000259" key="6">
    <source>
        <dbReference type="Pfam" id="PF05485"/>
    </source>
</evidence>
<dbReference type="GO" id="GO:0003677">
    <property type="term" value="F:DNA binding"/>
    <property type="evidence" value="ECO:0007669"/>
    <property type="project" value="UniProtKB-KW"/>
</dbReference>
<evidence type="ECO:0000256" key="1">
    <source>
        <dbReference type="ARBA" id="ARBA00022723"/>
    </source>
</evidence>
<accession>A0A7N8XK75</accession>
<evidence type="ECO:0000256" key="2">
    <source>
        <dbReference type="ARBA" id="ARBA00022771"/>
    </source>
</evidence>
<evidence type="ECO:0000256" key="3">
    <source>
        <dbReference type="ARBA" id="ARBA00022833"/>
    </source>
</evidence>
<evidence type="ECO:0000313" key="7">
    <source>
        <dbReference type="Ensembl" id="ENSMAMP00000051549.1"/>
    </source>
</evidence>
<evidence type="ECO:0000256" key="4">
    <source>
        <dbReference type="ARBA" id="ARBA00023125"/>
    </source>
</evidence>
<keyword evidence="5" id="KW-0732">Signal</keyword>
<dbReference type="Proteomes" id="UP000261640">
    <property type="component" value="Unplaced"/>
</dbReference>
<evidence type="ECO:0000313" key="8">
    <source>
        <dbReference type="Proteomes" id="UP000261640"/>
    </source>
</evidence>
<feature type="signal peptide" evidence="5">
    <location>
        <begin position="1"/>
        <end position="19"/>
    </location>
</feature>
<keyword evidence="4" id="KW-0238">DNA-binding</keyword>
<sequence length="72" mass="8106">KTILFVHLVTTTLAHVISCHTFPSDAEIRRKWLVSPHTTVCSCHFQKEDISKGAVPMTLSSVVRAESRCRKI</sequence>
<protein>
    <recommendedName>
        <fullName evidence="6">THAP-type domain-containing protein</fullName>
    </recommendedName>
</protein>
<reference evidence="7" key="2">
    <citation type="submission" date="2025-09" db="UniProtKB">
        <authorList>
            <consortium name="Ensembl"/>
        </authorList>
    </citation>
    <scope>IDENTIFICATION</scope>
</reference>
<reference evidence="7" key="1">
    <citation type="submission" date="2025-08" db="UniProtKB">
        <authorList>
            <consortium name="Ensembl"/>
        </authorList>
    </citation>
    <scope>IDENTIFICATION</scope>
</reference>
<keyword evidence="2" id="KW-0863">Zinc-finger</keyword>
<feature type="domain" description="THAP-type" evidence="6">
    <location>
        <begin position="17"/>
        <end position="56"/>
    </location>
</feature>
<organism evidence="7 8">
    <name type="scientific">Mastacembelus armatus</name>
    <name type="common">zig-zag eel</name>
    <dbReference type="NCBI Taxonomy" id="205130"/>
    <lineage>
        <taxon>Eukaryota</taxon>
        <taxon>Metazoa</taxon>
        <taxon>Chordata</taxon>
        <taxon>Craniata</taxon>
        <taxon>Vertebrata</taxon>
        <taxon>Euteleostomi</taxon>
        <taxon>Actinopterygii</taxon>
        <taxon>Neopterygii</taxon>
        <taxon>Teleostei</taxon>
        <taxon>Neoteleostei</taxon>
        <taxon>Acanthomorphata</taxon>
        <taxon>Anabantaria</taxon>
        <taxon>Synbranchiformes</taxon>
        <taxon>Mastacembelidae</taxon>
        <taxon>Mastacembelus</taxon>
    </lineage>
</organism>
<evidence type="ECO:0000256" key="5">
    <source>
        <dbReference type="SAM" id="SignalP"/>
    </source>
</evidence>
<proteinExistence type="predicted"/>
<dbReference type="InParanoid" id="A0A7N8XK75"/>
<keyword evidence="8" id="KW-1185">Reference proteome</keyword>
<dbReference type="Ensembl" id="ENSMAMT00000041171.1">
    <property type="protein sequence ID" value="ENSMAMP00000051549.1"/>
    <property type="gene ID" value="ENSMAMG00000024442.1"/>
</dbReference>
<dbReference type="AlphaFoldDB" id="A0A7N8XK75"/>
<dbReference type="Pfam" id="PF05485">
    <property type="entry name" value="THAP"/>
    <property type="match status" value="1"/>
</dbReference>
<dbReference type="InterPro" id="IPR006612">
    <property type="entry name" value="THAP_Znf"/>
</dbReference>
<keyword evidence="3" id="KW-0862">Zinc</keyword>
<name>A0A7N8XK75_9TELE</name>
<dbReference type="SUPFAM" id="SSF57716">
    <property type="entry name" value="Glucocorticoid receptor-like (DNA-binding domain)"/>
    <property type="match status" value="1"/>
</dbReference>
<dbReference type="GO" id="GO:0008270">
    <property type="term" value="F:zinc ion binding"/>
    <property type="evidence" value="ECO:0007669"/>
    <property type="project" value="UniProtKB-KW"/>
</dbReference>
<keyword evidence="1" id="KW-0479">Metal-binding</keyword>
<feature type="chain" id="PRO_5031208670" description="THAP-type domain-containing protein" evidence="5">
    <location>
        <begin position="20"/>
        <end position="72"/>
    </location>
</feature>